<dbReference type="RefSeq" id="WP_219538160.1">
    <property type="nucleotide sequence ID" value="NZ_JAHKRM010000044.1"/>
</dbReference>
<comment type="caution">
    <text evidence="3">The sequence shown here is derived from an EMBL/GenBank/DDBJ whole genome shotgun (WGS) entry which is preliminary data.</text>
</comment>
<evidence type="ECO:0000256" key="2">
    <source>
        <dbReference type="SAM" id="SignalP"/>
    </source>
</evidence>
<dbReference type="Proteomes" id="UP001597097">
    <property type="component" value="Unassembled WGS sequence"/>
</dbReference>
<evidence type="ECO:0000313" key="3">
    <source>
        <dbReference type="EMBL" id="MFD1543624.1"/>
    </source>
</evidence>
<sequence>MSRLGPVITLTAGAALAVGLGVASITATPAANNTAAATSNEPPATETAAAAEPSAEPSAEPTAAAATPEPEPTETAAKTIDKADYGGYVRGNGGLIAISTRDGKTIGYFCDGKTEAWFKGNEKDGKITLKGFGAAAVGGTLGGGKATGWMTVGGKKWTFSAAKVVKPSGLYRATAQVRGAKIRAGWIVLKQPQGGFRQVGAAFSDEKQLRIPELNVYQPTAPVPLDDDTTLNPKDVDGFIQEMQ</sequence>
<keyword evidence="2" id="KW-0732">Signal</keyword>
<evidence type="ECO:0008006" key="5">
    <source>
        <dbReference type="Google" id="ProtNLM"/>
    </source>
</evidence>
<name>A0ABW4GMK3_9ACTN</name>
<feature type="signal peptide" evidence="2">
    <location>
        <begin position="1"/>
        <end position="17"/>
    </location>
</feature>
<dbReference type="EMBL" id="JBHUCM010000039">
    <property type="protein sequence ID" value="MFD1543624.1"/>
    <property type="molecule type" value="Genomic_DNA"/>
</dbReference>
<protein>
    <recommendedName>
        <fullName evidence="5">Serine/threonine protein kinase</fullName>
    </recommendedName>
</protein>
<reference evidence="4" key="1">
    <citation type="journal article" date="2019" name="Int. J. Syst. Evol. Microbiol.">
        <title>The Global Catalogue of Microorganisms (GCM) 10K type strain sequencing project: providing services to taxonomists for standard genome sequencing and annotation.</title>
        <authorList>
            <consortium name="The Broad Institute Genomics Platform"/>
            <consortium name="The Broad Institute Genome Sequencing Center for Infectious Disease"/>
            <person name="Wu L."/>
            <person name="Ma J."/>
        </authorList>
    </citation>
    <scope>NUCLEOTIDE SEQUENCE [LARGE SCALE GENOMIC DNA]</scope>
    <source>
        <strain evidence="4">CGMCC 1.15399</strain>
    </source>
</reference>
<evidence type="ECO:0000256" key="1">
    <source>
        <dbReference type="SAM" id="MobiDB-lite"/>
    </source>
</evidence>
<gene>
    <name evidence="3" type="ORF">ACFSJ0_41735</name>
</gene>
<feature type="chain" id="PRO_5045104140" description="Serine/threonine protein kinase" evidence="2">
    <location>
        <begin position="18"/>
        <end position="244"/>
    </location>
</feature>
<evidence type="ECO:0000313" key="4">
    <source>
        <dbReference type="Proteomes" id="UP001597097"/>
    </source>
</evidence>
<organism evidence="3 4">
    <name type="scientific">Nonomuraea guangzhouensis</name>
    <dbReference type="NCBI Taxonomy" id="1291555"/>
    <lineage>
        <taxon>Bacteria</taxon>
        <taxon>Bacillati</taxon>
        <taxon>Actinomycetota</taxon>
        <taxon>Actinomycetes</taxon>
        <taxon>Streptosporangiales</taxon>
        <taxon>Streptosporangiaceae</taxon>
        <taxon>Nonomuraea</taxon>
    </lineage>
</organism>
<accession>A0ABW4GMK3</accession>
<keyword evidence="4" id="KW-1185">Reference proteome</keyword>
<proteinExistence type="predicted"/>
<feature type="region of interest" description="Disordered" evidence="1">
    <location>
        <begin position="32"/>
        <end position="74"/>
    </location>
</feature>